<evidence type="ECO:0000313" key="2">
    <source>
        <dbReference type="Proteomes" id="UP001621713"/>
    </source>
</evidence>
<sequence>MTDAIFSKAIAFDELTKIQTIEGEITPTKSAEAILKGCDYLQYIFDTAFAKGFEAGLDANEKINNYASENPNL</sequence>
<gene>
    <name evidence="1" type="ORF">V3467_13180</name>
</gene>
<name>A0ABW8PJL2_9FLAO</name>
<accession>A0ABW8PJL2</accession>
<organism evidence="1 2">
    <name type="scientific">Flavobacterium covae</name>
    <dbReference type="NCBI Taxonomy" id="2906076"/>
    <lineage>
        <taxon>Bacteria</taxon>
        <taxon>Pseudomonadati</taxon>
        <taxon>Bacteroidota</taxon>
        <taxon>Flavobacteriia</taxon>
        <taxon>Flavobacteriales</taxon>
        <taxon>Flavobacteriaceae</taxon>
        <taxon>Flavobacterium</taxon>
    </lineage>
</organism>
<reference evidence="1 2" key="1">
    <citation type="submission" date="2024-02" db="EMBL/GenBank/DDBJ databases">
        <title>Comparative Genomic Analysis of Flavobacterium Species Causing Columnaris Disease of Freshwater Fish in Thailand: Insights into Virulence and Resistance Mechanisms.</title>
        <authorList>
            <person name="Nguyen D."/>
            <person name="Chokmangmeepisarn P."/>
            <person name="Khianchaikhan K."/>
            <person name="Morishita M."/>
            <person name="Bunnoy A."/>
            <person name="Rodkhum C."/>
        </authorList>
    </citation>
    <scope>NUCLEOTIDE SEQUENCE [LARGE SCALE GENOMIC DNA]</scope>
    <source>
        <strain evidence="1 2">PCBSB2203</strain>
    </source>
</reference>
<dbReference type="RefSeq" id="WP_088467043.1">
    <property type="nucleotide sequence ID" value="NZ_JAZHOJ010000044.1"/>
</dbReference>
<dbReference type="EMBL" id="JAZHOJ010000044">
    <property type="protein sequence ID" value="MFK7004792.1"/>
    <property type="molecule type" value="Genomic_DNA"/>
</dbReference>
<proteinExistence type="predicted"/>
<dbReference type="Proteomes" id="UP001621713">
    <property type="component" value="Unassembled WGS sequence"/>
</dbReference>
<evidence type="ECO:0000313" key="1">
    <source>
        <dbReference type="EMBL" id="MFK7004792.1"/>
    </source>
</evidence>
<protein>
    <submittedName>
        <fullName evidence="1">Uncharacterized protein</fullName>
    </submittedName>
</protein>
<keyword evidence="2" id="KW-1185">Reference proteome</keyword>
<comment type="caution">
    <text evidence="1">The sequence shown here is derived from an EMBL/GenBank/DDBJ whole genome shotgun (WGS) entry which is preliminary data.</text>
</comment>